<keyword evidence="2" id="KW-1185">Reference proteome</keyword>
<comment type="caution">
    <text evidence="1">The sequence shown here is derived from an EMBL/GenBank/DDBJ whole genome shotgun (WGS) entry which is preliminary data.</text>
</comment>
<dbReference type="Proteomes" id="UP001500220">
    <property type="component" value="Unassembled WGS sequence"/>
</dbReference>
<accession>A0ABN1C0J7</accession>
<dbReference type="RefSeq" id="WP_346072217.1">
    <property type="nucleotide sequence ID" value="NZ_BAAAHC010000003.1"/>
</dbReference>
<evidence type="ECO:0008006" key="3">
    <source>
        <dbReference type="Google" id="ProtNLM"/>
    </source>
</evidence>
<evidence type="ECO:0000313" key="2">
    <source>
        <dbReference type="Proteomes" id="UP001500220"/>
    </source>
</evidence>
<evidence type="ECO:0000313" key="1">
    <source>
        <dbReference type="EMBL" id="GAA0509355.1"/>
    </source>
</evidence>
<proteinExistence type="predicted"/>
<dbReference type="EMBL" id="BAAAHC010000003">
    <property type="protein sequence ID" value="GAA0509355.1"/>
    <property type="molecule type" value="Genomic_DNA"/>
</dbReference>
<name>A0ABN1C0J7_9PSEU</name>
<reference evidence="1 2" key="1">
    <citation type="journal article" date="2019" name="Int. J. Syst. Evol. Microbiol.">
        <title>The Global Catalogue of Microorganisms (GCM) 10K type strain sequencing project: providing services to taxonomists for standard genome sequencing and annotation.</title>
        <authorList>
            <consortium name="The Broad Institute Genomics Platform"/>
            <consortium name="The Broad Institute Genome Sequencing Center for Infectious Disease"/>
            <person name="Wu L."/>
            <person name="Ma J."/>
        </authorList>
    </citation>
    <scope>NUCLEOTIDE SEQUENCE [LARGE SCALE GENOMIC DNA]</scope>
    <source>
        <strain evidence="1 2">JCM 10664</strain>
    </source>
</reference>
<sequence length="142" mass="14857">MTRGSVFSAVFAGMFVAHHLGDYWVQTDEQAQGKGNHGPEGVRACTAHVASYTALSTAALVGLNKALELGLSGRAIAAAQAISAVTHYAADRREHGLMMPLARKTGHAEFLERGGGPLLDQAWHIGAIGISAVVAAVLSRRK</sequence>
<organism evidence="1 2">
    <name type="scientific">Saccharopolyspora thermophila</name>
    <dbReference type="NCBI Taxonomy" id="89367"/>
    <lineage>
        <taxon>Bacteria</taxon>
        <taxon>Bacillati</taxon>
        <taxon>Actinomycetota</taxon>
        <taxon>Actinomycetes</taxon>
        <taxon>Pseudonocardiales</taxon>
        <taxon>Pseudonocardiaceae</taxon>
        <taxon>Saccharopolyspora</taxon>
    </lineage>
</organism>
<gene>
    <name evidence="1" type="ORF">GCM10009545_09320</name>
</gene>
<protein>
    <recommendedName>
        <fullName evidence="3">DUF3307 domain-containing protein</fullName>
    </recommendedName>
</protein>